<reference evidence="2" key="1">
    <citation type="journal article" date="2012" name="BMC Genomics">
        <title>Genome sequence of the necrotrophic fungus Penicillium digitatum, the main postharvest pathogen of citrus.</title>
        <authorList>
            <person name="Marcet-Houben M."/>
            <person name="Ballester A.-R."/>
            <person name="de la Fuente B."/>
            <person name="Harries E."/>
            <person name="Marcos J.F."/>
            <person name="Gonzalez-Candelas L."/>
            <person name="Gabaldon T."/>
        </authorList>
    </citation>
    <scope>NUCLEOTIDE SEQUENCE [LARGE SCALE GENOMIC DNA]</scope>
    <source>
        <strain evidence="2">PHI26 / CECT 20796</strain>
    </source>
</reference>
<evidence type="ECO:0000313" key="1">
    <source>
        <dbReference type="EMBL" id="EKV04854.1"/>
    </source>
</evidence>
<gene>
    <name evidence="1" type="ORF">PDIG_86550</name>
</gene>
<accession>K9F716</accession>
<organism evidence="1 2">
    <name type="scientific">Penicillium digitatum (strain PHI26 / CECT 20796)</name>
    <name type="common">Green mold</name>
    <dbReference type="NCBI Taxonomy" id="1170229"/>
    <lineage>
        <taxon>Eukaryota</taxon>
        <taxon>Fungi</taxon>
        <taxon>Dikarya</taxon>
        <taxon>Ascomycota</taxon>
        <taxon>Pezizomycotina</taxon>
        <taxon>Eurotiomycetes</taxon>
        <taxon>Eurotiomycetidae</taxon>
        <taxon>Eurotiales</taxon>
        <taxon>Aspergillaceae</taxon>
        <taxon>Penicillium</taxon>
    </lineage>
</organism>
<name>K9F716_PEND2</name>
<protein>
    <submittedName>
        <fullName evidence="1">Uncharacterized protein</fullName>
    </submittedName>
</protein>
<dbReference type="EMBL" id="AKCT01000319">
    <property type="protein sequence ID" value="EKV04854.1"/>
    <property type="molecule type" value="Genomic_DNA"/>
</dbReference>
<dbReference type="Proteomes" id="UP000009882">
    <property type="component" value="Unassembled WGS sequence"/>
</dbReference>
<keyword evidence="2" id="KW-1185">Reference proteome</keyword>
<dbReference type="InParanoid" id="K9F716"/>
<evidence type="ECO:0000313" key="2">
    <source>
        <dbReference type="Proteomes" id="UP000009882"/>
    </source>
</evidence>
<sequence>MALICLKVVVRCYFSRSPSLFPVHFAPVQQSIPVGLAHFLLRRRDLPSVL</sequence>
<dbReference type="HOGENOM" id="CLU_3125544_0_0_1"/>
<dbReference type="AlphaFoldDB" id="K9F716"/>
<proteinExistence type="predicted"/>
<comment type="caution">
    <text evidence="1">The sequence shown here is derived from an EMBL/GenBank/DDBJ whole genome shotgun (WGS) entry which is preliminary data.</text>
</comment>